<dbReference type="PANTHER" id="PTHR33116:SF78">
    <property type="entry name" value="OS12G0587133 PROTEIN"/>
    <property type="match status" value="1"/>
</dbReference>
<evidence type="ECO:0000313" key="3">
    <source>
        <dbReference type="Proteomes" id="UP000242715"/>
    </source>
</evidence>
<dbReference type="EMBL" id="DF974101">
    <property type="protein sequence ID" value="GAU45140.1"/>
    <property type="molecule type" value="Genomic_DNA"/>
</dbReference>
<evidence type="ECO:0000259" key="1">
    <source>
        <dbReference type="Pfam" id="PF13966"/>
    </source>
</evidence>
<dbReference type="PANTHER" id="PTHR33116">
    <property type="entry name" value="REVERSE TRANSCRIPTASE ZINC-BINDING DOMAIN-CONTAINING PROTEIN-RELATED-RELATED"/>
    <property type="match status" value="1"/>
</dbReference>
<accession>A0A2Z6P7B1</accession>
<dbReference type="Pfam" id="PF13966">
    <property type="entry name" value="zf-RVT"/>
    <property type="match status" value="1"/>
</dbReference>
<name>A0A2Z6P7B1_TRISU</name>
<dbReference type="AlphaFoldDB" id="A0A2Z6P7B1"/>
<gene>
    <name evidence="2" type="ORF">TSUD_131390</name>
</gene>
<dbReference type="OrthoDB" id="2287349at2759"/>
<sequence>MNSLIAGNQSAFIKGRNLVDGVVIVNEVVDLARRFGKECLIFKVDFEKAYDSVEWVFLEYMLKRTIKAILRGFELASSLRVNFWKSCLMGVNVREDFMETTCNSLNCIRGSIPFKYLGLPVGANPHRMSTWEPLISSLHKKLNSWNHKHISFGGSVKESHPNPKGVSMGGVNGGRKLCWIKWRVVCQQKENGRLGVRGIKAVNLSLLMKWRWRLLNSEEVGLWKEVVSRSLGNGASTCFWSDLWIGDLLVCVKFPRLFSLSLQKEVKVRELVSVEGESYNWTFTWWRRLFLWEEDRVSQLLTSLTNVKLSNEEDTWRWMLDAEGSFSVKSAYNSLLKEIVTGTNLSLFEAKFFNNIWDSPASSKVVAFSWQLLHDRVPTKENLLLCGVLPQNSDGYCVWCGDICESSSHLFLHCKVALVVWYEIFKWLGVVIVVPPNLSIFFDCLSEAANSKKSKKGFCLV</sequence>
<feature type="domain" description="Reverse transcriptase zinc-binding" evidence="1">
    <location>
        <begin position="326"/>
        <end position="421"/>
    </location>
</feature>
<dbReference type="Proteomes" id="UP000242715">
    <property type="component" value="Unassembled WGS sequence"/>
</dbReference>
<reference evidence="3" key="1">
    <citation type="journal article" date="2017" name="Front. Plant Sci.">
        <title>Climate Clever Clovers: New Paradigm to Reduce the Environmental Footprint of Ruminants by Breeding Low Methanogenic Forages Utilizing Haplotype Variation.</title>
        <authorList>
            <person name="Kaur P."/>
            <person name="Appels R."/>
            <person name="Bayer P.E."/>
            <person name="Keeble-Gagnere G."/>
            <person name="Wang J."/>
            <person name="Hirakawa H."/>
            <person name="Shirasawa K."/>
            <person name="Vercoe P."/>
            <person name="Stefanova K."/>
            <person name="Durmic Z."/>
            <person name="Nichols P."/>
            <person name="Revell C."/>
            <person name="Isobe S.N."/>
            <person name="Edwards D."/>
            <person name="Erskine W."/>
        </authorList>
    </citation>
    <scope>NUCLEOTIDE SEQUENCE [LARGE SCALE GENOMIC DNA]</scope>
    <source>
        <strain evidence="3">cv. Daliak</strain>
    </source>
</reference>
<protein>
    <recommendedName>
        <fullName evidence="1">Reverse transcriptase zinc-binding domain-containing protein</fullName>
    </recommendedName>
</protein>
<proteinExistence type="predicted"/>
<keyword evidence="3" id="KW-1185">Reference proteome</keyword>
<dbReference type="InterPro" id="IPR026960">
    <property type="entry name" value="RVT-Znf"/>
</dbReference>
<organism evidence="2 3">
    <name type="scientific">Trifolium subterraneum</name>
    <name type="common">Subterranean clover</name>
    <dbReference type="NCBI Taxonomy" id="3900"/>
    <lineage>
        <taxon>Eukaryota</taxon>
        <taxon>Viridiplantae</taxon>
        <taxon>Streptophyta</taxon>
        <taxon>Embryophyta</taxon>
        <taxon>Tracheophyta</taxon>
        <taxon>Spermatophyta</taxon>
        <taxon>Magnoliopsida</taxon>
        <taxon>eudicotyledons</taxon>
        <taxon>Gunneridae</taxon>
        <taxon>Pentapetalae</taxon>
        <taxon>rosids</taxon>
        <taxon>fabids</taxon>
        <taxon>Fabales</taxon>
        <taxon>Fabaceae</taxon>
        <taxon>Papilionoideae</taxon>
        <taxon>50 kb inversion clade</taxon>
        <taxon>NPAAA clade</taxon>
        <taxon>Hologalegina</taxon>
        <taxon>IRL clade</taxon>
        <taxon>Trifolieae</taxon>
        <taxon>Trifolium</taxon>
    </lineage>
</organism>
<evidence type="ECO:0000313" key="2">
    <source>
        <dbReference type="EMBL" id="GAU45140.1"/>
    </source>
</evidence>